<proteinExistence type="inferred from homology"/>
<dbReference type="GO" id="GO:0022857">
    <property type="term" value="F:transmembrane transporter activity"/>
    <property type="evidence" value="ECO:0007669"/>
    <property type="project" value="InterPro"/>
</dbReference>
<feature type="domain" description="Major facilitator superfamily (MFS) profile" evidence="8">
    <location>
        <begin position="61"/>
        <end position="315"/>
    </location>
</feature>
<evidence type="ECO:0000256" key="6">
    <source>
        <dbReference type="ARBA" id="ARBA00037968"/>
    </source>
</evidence>
<accession>A0A6J3MDR4</accession>
<evidence type="ECO:0000256" key="4">
    <source>
        <dbReference type="ARBA" id="ARBA00022989"/>
    </source>
</evidence>
<dbReference type="GO" id="GO:0016020">
    <property type="term" value="C:membrane"/>
    <property type="evidence" value="ECO:0007669"/>
    <property type="project" value="UniProtKB-SubCell"/>
</dbReference>
<evidence type="ECO:0000256" key="3">
    <source>
        <dbReference type="ARBA" id="ARBA00022692"/>
    </source>
</evidence>
<feature type="transmembrane region" description="Helical" evidence="7">
    <location>
        <begin position="127"/>
        <end position="146"/>
    </location>
</feature>
<dbReference type="RefSeq" id="XP_033462780.1">
    <property type="nucleotide sequence ID" value="XM_033604376.1"/>
</dbReference>
<evidence type="ECO:0000259" key="8">
    <source>
        <dbReference type="PROSITE" id="PS50850"/>
    </source>
</evidence>
<evidence type="ECO:0000313" key="9">
    <source>
        <dbReference type="Proteomes" id="UP000504637"/>
    </source>
</evidence>
<keyword evidence="4 7" id="KW-1133">Transmembrane helix</keyword>
<dbReference type="SUPFAM" id="SSF103473">
    <property type="entry name" value="MFS general substrate transporter"/>
    <property type="match status" value="1"/>
</dbReference>
<dbReference type="FunFam" id="1.20.1250.20:FF:000065">
    <property type="entry name" value="Putative MFS pantothenate transporter"/>
    <property type="match status" value="1"/>
</dbReference>
<dbReference type="PROSITE" id="PS50850">
    <property type="entry name" value="MFS"/>
    <property type="match status" value="1"/>
</dbReference>
<dbReference type="PANTHER" id="PTHR43791">
    <property type="entry name" value="PERMEASE-RELATED"/>
    <property type="match status" value="1"/>
</dbReference>
<gene>
    <name evidence="10" type="ORF">K489DRAFT_378287</name>
</gene>
<feature type="transmembrane region" description="Helical" evidence="7">
    <location>
        <begin position="103"/>
        <end position="120"/>
    </location>
</feature>
<dbReference type="PANTHER" id="PTHR43791:SF39">
    <property type="entry name" value="TRANSPORTER LIZ1_SEO1, PUTATIVE (AFU_ORTHOLOGUE AFUA_3G00980)-RELATED"/>
    <property type="match status" value="1"/>
</dbReference>
<dbReference type="Gene3D" id="1.20.1250.20">
    <property type="entry name" value="MFS general substrate transporter like domains"/>
    <property type="match status" value="1"/>
</dbReference>
<dbReference type="InterPro" id="IPR020846">
    <property type="entry name" value="MFS_dom"/>
</dbReference>
<dbReference type="AlphaFoldDB" id="A0A6J3MDR4"/>
<feature type="transmembrane region" description="Helical" evidence="7">
    <location>
        <begin position="187"/>
        <end position="208"/>
    </location>
</feature>
<organism evidence="10">
    <name type="scientific">Dissoconium aciculare CBS 342.82</name>
    <dbReference type="NCBI Taxonomy" id="1314786"/>
    <lineage>
        <taxon>Eukaryota</taxon>
        <taxon>Fungi</taxon>
        <taxon>Dikarya</taxon>
        <taxon>Ascomycota</taxon>
        <taxon>Pezizomycotina</taxon>
        <taxon>Dothideomycetes</taxon>
        <taxon>Dothideomycetidae</taxon>
        <taxon>Mycosphaerellales</taxon>
        <taxon>Dissoconiaceae</taxon>
        <taxon>Dissoconium</taxon>
    </lineage>
</organism>
<dbReference type="InterPro" id="IPR011701">
    <property type="entry name" value="MFS"/>
</dbReference>
<evidence type="ECO:0000256" key="7">
    <source>
        <dbReference type="SAM" id="Phobius"/>
    </source>
</evidence>
<feature type="transmembrane region" description="Helical" evidence="7">
    <location>
        <begin position="220"/>
        <end position="241"/>
    </location>
</feature>
<keyword evidence="2" id="KW-0813">Transport</keyword>
<evidence type="ECO:0000256" key="5">
    <source>
        <dbReference type="ARBA" id="ARBA00023136"/>
    </source>
</evidence>
<reference evidence="10" key="3">
    <citation type="submission" date="2025-08" db="UniProtKB">
        <authorList>
            <consortium name="RefSeq"/>
        </authorList>
    </citation>
    <scope>IDENTIFICATION</scope>
    <source>
        <strain evidence="10">CBS 342.82</strain>
    </source>
</reference>
<feature type="transmembrane region" description="Helical" evidence="7">
    <location>
        <begin position="152"/>
        <end position="175"/>
    </location>
</feature>
<keyword evidence="9" id="KW-1185">Reference proteome</keyword>
<protein>
    <submittedName>
        <fullName evidence="10">MFS general substrate transporter</fullName>
    </submittedName>
</protein>
<evidence type="ECO:0000313" key="10">
    <source>
        <dbReference type="RefSeq" id="XP_033462780.1"/>
    </source>
</evidence>
<dbReference type="InterPro" id="IPR036259">
    <property type="entry name" value="MFS_trans_sf"/>
</dbReference>
<comment type="similarity">
    <text evidence="6">Belongs to the major facilitator superfamily. Allantoate permease family.</text>
</comment>
<feature type="transmembrane region" description="Helical" evidence="7">
    <location>
        <begin position="290"/>
        <end position="307"/>
    </location>
</feature>
<dbReference type="Pfam" id="PF07690">
    <property type="entry name" value="MFS_1"/>
    <property type="match status" value="1"/>
</dbReference>
<keyword evidence="5 7" id="KW-0472">Membrane</keyword>
<keyword evidence="3 7" id="KW-0812">Transmembrane</keyword>
<comment type="subcellular location">
    <subcellularLocation>
        <location evidence="1">Membrane</location>
        <topology evidence="1">Multi-pass membrane protein</topology>
    </subcellularLocation>
</comment>
<dbReference type="OrthoDB" id="3639251at2759"/>
<dbReference type="Proteomes" id="UP000504637">
    <property type="component" value="Unplaced"/>
</dbReference>
<reference evidence="10" key="2">
    <citation type="submission" date="2020-04" db="EMBL/GenBank/DDBJ databases">
        <authorList>
            <consortium name="NCBI Genome Project"/>
        </authorList>
    </citation>
    <scope>NUCLEOTIDE SEQUENCE</scope>
    <source>
        <strain evidence="10">CBS 342.82</strain>
    </source>
</reference>
<reference evidence="10" key="1">
    <citation type="submission" date="2020-01" db="EMBL/GenBank/DDBJ databases">
        <authorList>
            <consortium name="DOE Joint Genome Institute"/>
            <person name="Haridas S."/>
            <person name="Albert R."/>
            <person name="Binder M."/>
            <person name="Bloem J."/>
            <person name="Labutti K."/>
            <person name="Salamov A."/>
            <person name="Andreopoulos B."/>
            <person name="Baker S.E."/>
            <person name="Barry K."/>
            <person name="Bills G."/>
            <person name="Bluhm B.H."/>
            <person name="Cannon C."/>
            <person name="Castanera R."/>
            <person name="Culley D.E."/>
            <person name="Daum C."/>
            <person name="Ezra D."/>
            <person name="Gonzalez J.B."/>
            <person name="Henrissat B."/>
            <person name="Kuo A."/>
            <person name="Liang C."/>
            <person name="Lipzen A."/>
            <person name="Lutzoni F."/>
            <person name="Magnuson J."/>
            <person name="Mondo S."/>
            <person name="Nolan M."/>
            <person name="Ohm R."/>
            <person name="Pangilinan J."/>
            <person name="Park H.-J."/>
            <person name="Ramirez L."/>
            <person name="Alfaro M."/>
            <person name="Sun H."/>
            <person name="Tritt A."/>
            <person name="Yoshinaga Y."/>
            <person name="Zwiers L.-H."/>
            <person name="Turgeon B.G."/>
            <person name="Goodwin S.B."/>
            <person name="Spatafora J.W."/>
            <person name="Crous P.W."/>
            <person name="Grigoriev I.V."/>
        </authorList>
    </citation>
    <scope>NUCLEOTIDE SEQUENCE</scope>
    <source>
        <strain evidence="10">CBS 342.82</strain>
    </source>
</reference>
<evidence type="ECO:0000256" key="2">
    <source>
        <dbReference type="ARBA" id="ARBA00022448"/>
    </source>
</evidence>
<evidence type="ECO:0000256" key="1">
    <source>
        <dbReference type="ARBA" id="ARBA00004141"/>
    </source>
</evidence>
<sequence length="315" mass="35751">MCRKTSTSIAAVGDGVAVAGGPQLSGRADVDFLSRTQWWNWYEPNTTKAEKRLIFKLDVFILSYTCLSFFVKYLDQTSITNAFVTGMQQALKIDNNELNWLTTYYNIGIIVGAPFFTFGLTVVPPRYWLPGSTLIMALFVLSMFRAENIQALYGLRFCAGLFASGIQPGSYYIIGSWYRKSEISRRSGIFTISSIAGGMLSGPIQSGLVNNIRDRGAIAAWQWLFILDAIISIPVAIFGIIGCPDEPRSEKIWWMTETEREIAIHRLKTEGRDSESTLELSVLKRIFTSWQYYIFPLAYWCVYRLIIRWPREASP</sequence>
<name>A0A6J3MDR4_9PEZI</name>
<dbReference type="GeneID" id="54362176"/>